<feature type="transmembrane region" description="Helical" evidence="6">
    <location>
        <begin position="1009"/>
        <end position="1027"/>
    </location>
</feature>
<dbReference type="Pfam" id="PF01825">
    <property type="entry name" value="GPS"/>
    <property type="match status" value="1"/>
</dbReference>
<dbReference type="GO" id="GO:0004930">
    <property type="term" value="F:G protein-coupled receptor activity"/>
    <property type="evidence" value="ECO:0007669"/>
    <property type="project" value="InterPro"/>
</dbReference>
<gene>
    <name evidence="10" type="ORF">PMACD_LOCUS3098</name>
</gene>
<keyword evidence="5" id="KW-1015">Disulfide bond</keyword>
<keyword evidence="7" id="KW-0732">Signal</keyword>
<dbReference type="PROSITE" id="PS50221">
    <property type="entry name" value="GAIN_B"/>
    <property type="match status" value="1"/>
</dbReference>
<dbReference type="InterPro" id="IPR000832">
    <property type="entry name" value="GPCR_2_secretin-like"/>
</dbReference>
<proteinExistence type="predicted"/>
<dbReference type="Pfam" id="PF00002">
    <property type="entry name" value="7tm_2"/>
    <property type="match status" value="1"/>
</dbReference>
<keyword evidence="4 6" id="KW-0472">Membrane</keyword>
<feature type="transmembrane region" description="Helical" evidence="6">
    <location>
        <begin position="1138"/>
        <end position="1166"/>
    </location>
</feature>
<dbReference type="InterPro" id="IPR046338">
    <property type="entry name" value="GAIN_dom_sf"/>
</dbReference>
<organism evidence="10 11">
    <name type="scientific">Pieris macdunnoughi</name>
    <dbReference type="NCBI Taxonomy" id="345717"/>
    <lineage>
        <taxon>Eukaryota</taxon>
        <taxon>Metazoa</taxon>
        <taxon>Ecdysozoa</taxon>
        <taxon>Arthropoda</taxon>
        <taxon>Hexapoda</taxon>
        <taxon>Insecta</taxon>
        <taxon>Pterygota</taxon>
        <taxon>Neoptera</taxon>
        <taxon>Endopterygota</taxon>
        <taxon>Lepidoptera</taxon>
        <taxon>Glossata</taxon>
        <taxon>Ditrysia</taxon>
        <taxon>Papilionoidea</taxon>
        <taxon>Pieridae</taxon>
        <taxon>Pierinae</taxon>
        <taxon>Pieris</taxon>
    </lineage>
</organism>
<evidence type="ECO:0000256" key="7">
    <source>
        <dbReference type="SAM" id="SignalP"/>
    </source>
</evidence>
<dbReference type="PANTHER" id="PTHR47767:SF1">
    <property type="entry name" value="ADHESION G PROTEIN-COUPLED RECEPTOR G7"/>
    <property type="match status" value="1"/>
</dbReference>
<feature type="signal peptide" evidence="7">
    <location>
        <begin position="1"/>
        <end position="19"/>
    </location>
</feature>
<feature type="chain" id="PRO_5032618770" evidence="7">
    <location>
        <begin position="20"/>
        <end position="1266"/>
    </location>
</feature>
<dbReference type="PRINTS" id="PR00249">
    <property type="entry name" value="GPCRSECRETIN"/>
</dbReference>
<evidence type="ECO:0000259" key="8">
    <source>
        <dbReference type="PROSITE" id="PS50221"/>
    </source>
</evidence>
<dbReference type="OrthoDB" id="10037534at2759"/>
<evidence type="ECO:0000259" key="9">
    <source>
        <dbReference type="PROSITE" id="PS50261"/>
    </source>
</evidence>
<feature type="domain" description="GAIN-B" evidence="8">
    <location>
        <begin position="806"/>
        <end position="962"/>
    </location>
</feature>
<feature type="domain" description="G-protein coupled receptors family 2 profile 2" evidence="9">
    <location>
        <begin position="973"/>
        <end position="1236"/>
    </location>
</feature>
<dbReference type="CDD" id="cd15040">
    <property type="entry name" value="7tmB2_Adhesion"/>
    <property type="match status" value="1"/>
</dbReference>
<dbReference type="PANTHER" id="PTHR47767">
    <property type="entry name" value="ADHESION G PROTEIN-COUPLED RECEPTOR G7"/>
    <property type="match status" value="1"/>
</dbReference>
<dbReference type="GO" id="GO:0016020">
    <property type="term" value="C:membrane"/>
    <property type="evidence" value="ECO:0007669"/>
    <property type="project" value="UniProtKB-SubCell"/>
</dbReference>
<sequence length="1266" mass="144637">MIILYLLIHFLIFLSPSLQICLEETSYKGLSVRWPQSEEGTDIKSDPLCYNEDTIITRNCVNNTWIPSLSELTPCFEALHIFDTPQSSLCPATYMKVSENNTNYCYKVEKASSWSFPCLQGGASVITHLSDDDVESILTSLKKINVSRYFWLPGRRATLFSPLIWNTPGKMWGRNVESNNFLPVRDCIFKNCLLLDIEAREITSELCWIEYPSLCFYRNDIHYPANCPENYSGVRLTPQESICAGIKVSHEELSFEEFSNISQSQCTPMGDNIENDLSRYVYKEIAKNYAFPENTWCWFSTSFYNHVGDQIGIFKSVFSDFRVSINNKGSIRLNRKQDSMKLSCLACRTQILYEQPELLFEYNEIHNTMYLTIYFPSGLWKYSENDTGIQCFSDAKGFVKVIDINELPYMQIKTSKYQDKTNFTIEKVVYKVDLITDRSAQYWCEGHTNNFTLIATEKVIANPQGNDIHVFSLGLEIFFTDDEIRIELNEKMIQVCENVTLIFNADKVLLMEMLTYASEKLLVLLHMHMPIMNIHNEKGDNIKILYENIKQIAETELFKYNYTFVNISSSMYCLPTTSDSEGMILEWELTAIGHIAAPKQFCLQANGLPVKRRCLGSYILGSRWGQVEGVCNKNYSPSIATTYLYKFYKGRMPANDTFEFLTNGLGYILNDVGIFIPADIYYLSISLQQILNIAQSNKSSVDMGTIENIAWIMNRVMILDNRYLRLAQTLNSTNVILDAVDVIIHKLVKARRNTSTLRSHQNVGYDLARQPNFLIQICYPTINNISGIAIRYKTNTSNFFDVDIIPLFKNTTYDEVLLISNLDIATWIPGNVLDSLIISQNLTSNETLQVENIRIIISIFHNGAVFQELDPNDLILNSRVIGVSIPGFLPNLLHPIPLIFRNFNNLAYKKQCGYWDFMVKNRASGFWSSKGCYLVSTVNNTSVCNCYHLTHFGQLINIRQRIIDDNAVNTKPLNIISLIGSFLSLLGITGIWLTAFVFQAWRKKAGSKVLLNLTGAIAMPLILMVVFNLGDTIFLGENGKYFASNKMKIICIFLGAILHYSVLASFMWMLITASLQFIRYVRVLGDKRPSRFMIKFTLIGWGIPLVPVAAVLIFDPQNYISTASLSRNEYAICYPTGFYLIVTVIVPICIILFINITLFISVLYAISHGPDGKMRTTDIDLIGAQIRLSIFLFFLLGLTWIFGIFSFTKNLVWSYFFCLTSTLQGFVLFVYFVICDPITRNLWVTLMKPQFRSNSPRESVTSITNT</sequence>
<reference evidence="10" key="1">
    <citation type="submission" date="2021-02" db="EMBL/GenBank/DDBJ databases">
        <authorList>
            <person name="Steward A R."/>
        </authorList>
    </citation>
    <scope>NUCLEOTIDE SEQUENCE</scope>
</reference>
<dbReference type="InterPro" id="IPR017981">
    <property type="entry name" value="GPCR_2-like_7TM"/>
</dbReference>
<comment type="caution">
    <text evidence="10">The sequence shown here is derived from an EMBL/GenBank/DDBJ whole genome shotgun (WGS) entry which is preliminary data.</text>
</comment>
<dbReference type="PROSITE" id="PS50261">
    <property type="entry name" value="G_PROTEIN_RECEP_F2_4"/>
    <property type="match status" value="1"/>
</dbReference>
<keyword evidence="2 6" id="KW-0812">Transmembrane</keyword>
<feature type="transmembrane region" description="Helical" evidence="6">
    <location>
        <begin position="1092"/>
        <end position="1114"/>
    </location>
</feature>
<dbReference type="AlphaFoldDB" id="A0A821NXD9"/>
<dbReference type="GO" id="GO:0007166">
    <property type="term" value="P:cell surface receptor signaling pathway"/>
    <property type="evidence" value="ECO:0007669"/>
    <property type="project" value="InterPro"/>
</dbReference>
<dbReference type="InterPro" id="IPR053066">
    <property type="entry name" value="ADGR_G7"/>
</dbReference>
<evidence type="ECO:0000256" key="4">
    <source>
        <dbReference type="ARBA" id="ARBA00023136"/>
    </source>
</evidence>
<dbReference type="Proteomes" id="UP000663880">
    <property type="component" value="Unassembled WGS sequence"/>
</dbReference>
<evidence type="ECO:0000313" key="10">
    <source>
        <dbReference type="EMBL" id="CAF4794941.1"/>
    </source>
</evidence>
<protein>
    <submittedName>
        <fullName evidence="10">Uncharacterized protein</fullName>
    </submittedName>
</protein>
<keyword evidence="3 6" id="KW-1133">Transmembrane helix</keyword>
<evidence type="ECO:0000256" key="5">
    <source>
        <dbReference type="ARBA" id="ARBA00023157"/>
    </source>
</evidence>
<name>A0A821NXD9_9NEOP</name>
<evidence type="ECO:0000256" key="3">
    <source>
        <dbReference type="ARBA" id="ARBA00022989"/>
    </source>
</evidence>
<evidence type="ECO:0000256" key="2">
    <source>
        <dbReference type="ARBA" id="ARBA00022692"/>
    </source>
</evidence>
<dbReference type="InterPro" id="IPR000203">
    <property type="entry name" value="GPS"/>
</dbReference>
<keyword evidence="11" id="KW-1185">Reference proteome</keyword>
<evidence type="ECO:0000256" key="6">
    <source>
        <dbReference type="SAM" id="Phobius"/>
    </source>
</evidence>
<feature type="transmembrane region" description="Helical" evidence="6">
    <location>
        <begin position="1186"/>
        <end position="1207"/>
    </location>
</feature>
<dbReference type="Gene3D" id="2.60.220.50">
    <property type="match status" value="1"/>
</dbReference>
<evidence type="ECO:0000256" key="1">
    <source>
        <dbReference type="ARBA" id="ARBA00004141"/>
    </source>
</evidence>
<feature type="transmembrane region" description="Helical" evidence="6">
    <location>
        <begin position="975"/>
        <end position="997"/>
    </location>
</feature>
<dbReference type="EMBL" id="CAJOBZ010000005">
    <property type="protein sequence ID" value="CAF4794941.1"/>
    <property type="molecule type" value="Genomic_DNA"/>
</dbReference>
<feature type="transmembrane region" description="Helical" evidence="6">
    <location>
        <begin position="1213"/>
        <end position="1234"/>
    </location>
</feature>
<dbReference type="SMART" id="SM00303">
    <property type="entry name" value="GPS"/>
    <property type="match status" value="1"/>
</dbReference>
<feature type="transmembrane region" description="Helical" evidence="6">
    <location>
        <begin position="1047"/>
        <end position="1071"/>
    </location>
</feature>
<comment type="subcellular location">
    <subcellularLocation>
        <location evidence="1">Membrane</location>
        <topology evidence="1">Multi-pass membrane protein</topology>
    </subcellularLocation>
</comment>
<accession>A0A821NXD9</accession>
<dbReference type="Gene3D" id="1.20.1070.10">
    <property type="entry name" value="Rhodopsin 7-helix transmembrane proteins"/>
    <property type="match status" value="1"/>
</dbReference>
<dbReference type="InterPro" id="IPR057244">
    <property type="entry name" value="GAIN_B"/>
</dbReference>
<evidence type="ECO:0000313" key="11">
    <source>
        <dbReference type="Proteomes" id="UP000663880"/>
    </source>
</evidence>